<gene>
    <name evidence="2" type="ORF">AWRI4619_LOCUS8295</name>
</gene>
<reference evidence="2" key="1">
    <citation type="submission" date="2020-06" db="EMBL/GenBank/DDBJ databases">
        <authorList>
            <person name="Onetto C."/>
        </authorList>
    </citation>
    <scope>NUCLEOTIDE SEQUENCE</scope>
</reference>
<evidence type="ECO:0000256" key="1">
    <source>
        <dbReference type="SAM" id="MobiDB-lite"/>
    </source>
</evidence>
<organism evidence="2 3">
    <name type="scientific">Aureobasidium vineae</name>
    <dbReference type="NCBI Taxonomy" id="2773715"/>
    <lineage>
        <taxon>Eukaryota</taxon>
        <taxon>Fungi</taxon>
        <taxon>Dikarya</taxon>
        <taxon>Ascomycota</taxon>
        <taxon>Pezizomycotina</taxon>
        <taxon>Dothideomycetes</taxon>
        <taxon>Dothideomycetidae</taxon>
        <taxon>Dothideales</taxon>
        <taxon>Saccotheciaceae</taxon>
        <taxon>Aureobasidium</taxon>
    </lineage>
</organism>
<sequence length="111" mass="12323">MSTIRPVPSSNDPSPTTPSSHTTYRPSTPSPSRSHTSTPTTIATLTPEGHHRAVPASRSKAREPVPLHPYQRCCQPKDGGEQGEQGQVPGSQNWIEVKRVWWKRVWSCIWG</sequence>
<proteinExistence type="predicted"/>
<feature type="region of interest" description="Disordered" evidence="1">
    <location>
        <begin position="1"/>
        <end position="92"/>
    </location>
</feature>
<evidence type="ECO:0000313" key="2">
    <source>
        <dbReference type="EMBL" id="CAD0094197.1"/>
    </source>
</evidence>
<comment type="caution">
    <text evidence="2">The sequence shown here is derived from an EMBL/GenBank/DDBJ whole genome shotgun (WGS) entry which is preliminary data.</text>
</comment>
<protein>
    <submittedName>
        <fullName evidence="2">Uncharacterized protein</fullName>
    </submittedName>
</protein>
<dbReference type="Proteomes" id="UP000716446">
    <property type="component" value="Unassembled WGS sequence"/>
</dbReference>
<feature type="compositionally biased region" description="Low complexity" evidence="1">
    <location>
        <begin position="1"/>
        <end position="46"/>
    </location>
</feature>
<keyword evidence="3" id="KW-1185">Reference proteome</keyword>
<dbReference type="AlphaFoldDB" id="A0A9N8PGL1"/>
<name>A0A9N8PGL1_9PEZI</name>
<dbReference type="EMBL" id="CAIJEN010000014">
    <property type="protein sequence ID" value="CAD0094197.1"/>
    <property type="molecule type" value="Genomic_DNA"/>
</dbReference>
<accession>A0A9N8PGL1</accession>
<evidence type="ECO:0000313" key="3">
    <source>
        <dbReference type="Proteomes" id="UP000716446"/>
    </source>
</evidence>